<dbReference type="Pfam" id="PF03171">
    <property type="entry name" value="2OG-FeII_Oxy"/>
    <property type="match status" value="1"/>
</dbReference>
<dbReference type="PROSITE" id="PS51471">
    <property type="entry name" value="FE2OG_OXY"/>
    <property type="match status" value="1"/>
</dbReference>
<dbReference type="EMBL" id="JADFTS010000008">
    <property type="protein sequence ID" value="KAF9594389.1"/>
    <property type="molecule type" value="Genomic_DNA"/>
</dbReference>
<evidence type="ECO:0000256" key="3">
    <source>
        <dbReference type="ARBA" id="ARBA00023002"/>
    </source>
</evidence>
<dbReference type="Pfam" id="PF14226">
    <property type="entry name" value="DIOX_N"/>
    <property type="match status" value="1"/>
</dbReference>
<dbReference type="PANTHER" id="PTHR10209:SF546">
    <property type="entry name" value="1-AMINOCYCLOPROPANE-1-CARBOXYLATE OXIDASE HOMOLOG 4-LIKE"/>
    <property type="match status" value="1"/>
</dbReference>
<organism evidence="7 8">
    <name type="scientific">Coptis chinensis</name>
    <dbReference type="NCBI Taxonomy" id="261450"/>
    <lineage>
        <taxon>Eukaryota</taxon>
        <taxon>Viridiplantae</taxon>
        <taxon>Streptophyta</taxon>
        <taxon>Embryophyta</taxon>
        <taxon>Tracheophyta</taxon>
        <taxon>Spermatophyta</taxon>
        <taxon>Magnoliopsida</taxon>
        <taxon>Ranunculales</taxon>
        <taxon>Ranunculaceae</taxon>
        <taxon>Coptidoideae</taxon>
        <taxon>Coptis</taxon>
    </lineage>
</organism>
<evidence type="ECO:0000256" key="1">
    <source>
        <dbReference type="ARBA" id="ARBA00008056"/>
    </source>
</evidence>
<accession>A0A835H7T1</accession>
<dbReference type="InterPro" id="IPR027443">
    <property type="entry name" value="IPNS-like_sf"/>
</dbReference>
<dbReference type="InterPro" id="IPR044861">
    <property type="entry name" value="IPNS-like_FE2OG_OXY"/>
</dbReference>
<protein>
    <recommendedName>
        <fullName evidence="6">Fe2OG dioxygenase domain-containing protein</fullName>
    </recommendedName>
</protein>
<gene>
    <name evidence="7" type="ORF">IFM89_030991</name>
</gene>
<dbReference type="Proteomes" id="UP000631114">
    <property type="component" value="Unassembled WGS sequence"/>
</dbReference>
<comment type="similarity">
    <text evidence="1 5">Belongs to the iron/ascorbate-dependent oxidoreductase family.</text>
</comment>
<keyword evidence="4 5" id="KW-0408">Iron</keyword>
<proteinExistence type="inferred from homology"/>
<sequence length="354" mass="39828">MDYDRMKEVKEFDDSKIGVKGLVDSGITTIPRFFVHKPENLADIKTCSESTDLPIVDLFGVNSHRRPEIIENLSEAAREWGFFQVINHGIPLPILNATISAIRSFHEQPPEIKKLHYVREQPVSYVTNIDLFRSEAASWRDTLLVLLAPHQPQVVEEIPAICRKEVVDWGVHVRRLAEMLMELLGEGLGLVANTLKERKCSSSMQLAGHYYPYCAESESTLGFPSHTDKGVLTVLLQDHGGLQMKKGEQWVVVKPIPGALVINVGDLLQMLSNDQYKSGEHRVLANSFREPRTSIAVFVGVEVKDTNTASYGPLQELLSPAKPPLYRNFTMSELVQKFYSRALGNMSILDEFKL</sequence>
<dbReference type="SUPFAM" id="SSF51197">
    <property type="entry name" value="Clavaminate synthase-like"/>
    <property type="match status" value="1"/>
</dbReference>
<evidence type="ECO:0000256" key="5">
    <source>
        <dbReference type="RuleBase" id="RU003682"/>
    </source>
</evidence>
<comment type="caution">
    <text evidence="7">The sequence shown here is derived from an EMBL/GenBank/DDBJ whole genome shotgun (WGS) entry which is preliminary data.</text>
</comment>
<dbReference type="OrthoDB" id="288590at2759"/>
<keyword evidence="2 5" id="KW-0479">Metal-binding</keyword>
<evidence type="ECO:0000256" key="2">
    <source>
        <dbReference type="ARBA" id="ARBA00022723"/>
    </source>
</evidence>
<dbReference type="GO" id="GO:0051213">
    <property type="term" value="F:dioxygenase activity"/>
    <property type="evidence" value="ECO:0007669"/>
    <property type="project" value="UniProtKB-ARBA"/>
</dbReference>
<dbReference type="PANTHER" id="PTHR10209">
    <property type="entry name" value="OXIDOREDUCTASE, 2OG-FE II OXYGENASE FAMILY PROTEIN"/>
    <property type="match status" value="1"/>
</dbReference>
<feature type="domain" description="Fe2OG dioxygenase" evidence="6">
    <location>
        <begin position="200"/>
        <end position="301"/>
    </location>
</feature>
<dbReference type="Gene3D" id="2.60.120.330">
    <property type="entry name" value="B-lactam Antibiotic, Isopenicillin N Synthase, Chain"/>
    <property type="match status" value="1"/>
</dbReference>
<dbReference type="AlphaFoldDB" id="A0A835H7T1"/>
<evidence type="ECO:0000313" key="7">
    <source>
        <dbReference type="EMBL" id="KAF9594389.1"/>
    </source>
</evidence>
<name>A0A835H7T1_9MAGN</name>
<dbReference type="GO" id="GO:0046872">
    <property type="term" value="F:metal ion binding"/>
    <property type="evidence" value="ECO:0007669"/>
    <property type="project" value="UniProtKB-KW"/>
</dbReference>
<dbReference type="FunFam" id="2.60.120.330:FF:000005">
    <property type="entry name" value="1-aminocyclopropane-1-carboxylate oxidase homolog 1"/>
    <property type="match status" value="1"/>
</dbReference>
<evidence type="ECO:0000259" key="6">
    <source>
        <dbReference type="PROSITE" id="PS51471"/>
    </source>
</evidence>
<dbReference type="InterPro" id="IPR005123">
    <property type="entry name" value="Oxoglu/Fe-dep_dioxygenase_dom"/>
</dbReference>
<keyword evidence="3 5" id="KW-0560">Oxidoreductase</keyword>
<evidence type="ECO:0000313" key="8">
    <source>
        <dbReference type="Proteomes" id="UP000631114"/>
    </source>
</evidence>
<reference evidence="7 8" key="1">
    <citation type="submission" date="2020-10" db="EMBL/GenBank/DDBJ databases">
        <title>The Coptis chinensis genome and diversification of protoberbering-type alkaloids.</title>
        <authorList>
            <person name="Wang B."/>
            <person name="Shu S."/>
            <person name="Song C."/>
            <person name="Liu Y."/>
        </authorList>
    </citation>
    <scope>NUCLEOTIDE SEQUENCE [LARGE SCALE GENOMIC DNA]</scope>
    <source>
        <strain evidence="7">HL-2020</strain>
        <tissue evidence="7">Leaf</tissue>
    </source>
</reference>
<evidence type="ECO:0000256" key="4">
    <source>
        <dbReference type="ARBA" id="ARBA00023004"/>
    </source>
</evidence>
<keyword evidence="8" id="KW-1185">Reference proteome</keyword>
<dbReference type="InterPro" id="IPR026992">
    <property type="entry name" value="DIOX_N"/>
</dbReference>